<evidence type="ECO:0000313" key="10">
    <source>
        <dbReference type="RefSeq" id="XP_039130478.1"/>
    </source>
</evidence>
<evidence type="ECO:0000259" key="7">
    <source>
        <dbReference type="PROSITE" id="PS50127"/>
    </source>
</evidence>
<keyword evidence="1" id="KW-0808">Transferase</keyword>
<evidence type="ECO:0000313" key="12">
    <source>
        <dbReference type="RefSeq" id="XP_039130480.1"/>
    </source>
</evidence>
<dbReference type="Proteomes" id="UP001515500">
    <property type="component" value="Chromosome 8"/>
</dbReference>
<dbReference type="RefSeq" id="XP_039130477.1">
    <property type="nucleotide sequence ID" value="XM_039274543.1"/>
</dbReference>
<dbReference type="RefSeq" id="XP_039130479.1">
    <property type="nucleotide sequence ID" value="XM_039274545.1"/>
</dbReference>
<dbReference type="CDD" id="cd23792">
    <property type="entry name" value="UBCc_UBE2D"/>
    <property type="match status" value="1"/>
</dbReference>
<keyword evidence="4 6" id="KW-0067">ATP-binding</keyword>
<dbReference type="RefSeq" id="XP_039130481.1">
    <property type="nucleotide sequence ID" value="XM_039274547.1"/>
</dbReference>
<evidence type="ECO:0000313" key="9">
    <source>
        <dbReference type="RefSeq" id="XP_039130477.1"/>
    </source>
</evidence>
<comment type="similarity">
    <text evidence="6">Belongs to the ubiquitin-conjugating enzyme family.</text>
</comment>
<dbReference type="GO" id="GO:0004842">
    <property type="term" value="F:ubiquitin-protein transferase activity"/>
    <property type="evidence" value="ECO:0007669"/>
    <property type="project" value="UniProtKB-ARBA"/>
</dbReference>
<evidence type="ECO:0000256" key="3">
    <source>
        <dbReference type="ARBA" id="ARBA00022786"/>
    </source>
</evidence>
<evidence type="ECO:0000256" key="5">
    <source>
        <dbReference type="PROSITE-ProRule" id="PRU10133"/>
    </source>
</evidence>
<keyword evidence="2 6" id="KW-0547">Nucleotide-binding</keyword>
<dbReference type="GO" id="GO:0005524">
    <property type="term" value="F:ATP binding"/>
    <property type="evidence" value="ECO:0007669"/>
    <property type="project" value="UniProtKB-UniRule"/>
</dbReference>
<dbReference type="PROSITE" id="PS00183">
    <property type="entry name" value="UBC_1"/>
    <property type="match status" value="1"/>
</dbReference>
<accession>A0AB40BTK4</accession>
<dbReference type="Pfam" id="PF00179">
    <property type="entry name" value="UQ_con"/>
    <property type="match status" value="1"/>
</dbReference>
<dbReference type="RefSeq" id="XP_039130482.1">
    <property type="nucleotide sequence ID" value="XM_039274548.1"/>
</dbReference>
<dbReference type="RefSeq" id="XP_039130480.1">
    <property type="nucleotide sequence ID" value="XM_039274546.1"/>
</dbReference>
<evidence type="ECO:0000313" key="11">
    <source>
        <dbReference type="RefSeq" id="XP_039130479.1"/>
    </source>
</evidence>
<dbReference type="GeneID" id="120266894"/>
<evidence type="ECO:0000313" key="14">
    <source>
        <dbReference type="RefSeq" id="XP_039130482.1"/>
    </source>
</evidence>
<proteinExistence type="inferred from homology"/>
<evidence type="ECO:0000313" key="13">
    <source>
        <dbReference type="RefSeq" id="XP_039130481.1"/>
    </source>
</evidence>
<dbReference type="PROSITE" id="PS50127">
    <property type="entry name" value="UBC_2"/>
    <property type="match status" value="1"/>
</dbReference>
<keyword evidence="8" id="KW-1185">Reference proteome</keyword>
<evidence type="ECO:0000256" key="1">
    <source>
        <dbReference type="ARBA" id="ARBA00022679"/>
    </source>
</evidence>
<name>A0AB40BTK4_DIOCR</name>
<dbReference type="AlphaFoldDB" id="A0AB40BTK4"/>
<feature type="domain" description="UBC core" evidence="7">
    <location>
        <begin position="1"/>
        <end position="147"/>
    </location>
</feature>
<evidence type="ECO:0000256" key="4">
    <source>
        <dbReference type="ARBA" id="ARBA00022840"/>
    </source>
</evidence>
<dbReference type="InterPro" id="IPR000608">
    <property type="entry name" value="UBC"/>
</dbReference>
<sequence>MASKRLLKELQHLQRDPPTSCSAEPVGDDLFHWKAAIMGPADSPYAGGVFFVDIHFSPEYPFRPPYVKFQTKVYHPNINSNGNICLDILNEQWSPALTISKVLLSISSLLTDPNPDHPLVPAIARICKNQRALYEETAREWTQKYAMG</sequence>
<evidence type="ECO:0000256" key="6">
    <source>
        <dbReference type="RuleBase" id="RU362109"/>
    </source>
</evidence>
<dbReference type="FunFam" id="3.10.110.10:FF:000010">
    <property type="entry name" value="Ubiquitin-conjugating enzyme E2-16 kDa"/>
    <property type="match status" value="1"/>
</dbReference>
<reference evidence="9 10" key="1">
    <citation type="submission" date="2025-04" db="UniProtKB">
        <authorList>
            <consortium name="RefSeq"/>
        </authorList>
    </citation>
    <scope>IDENTIFICATION</scope>
</reference>
<keyword evidence="3 6" id="KW-0833">Ubl conjugation pathway</keyword>
<dbReference type="SMART" id="SM00212">
    <property type="entry name" value="UBCc"/>
    <property type="match status" value="1"/>
</dbReference>
<dbReference type="RefSeq" id="XP_039130483.1">
    <property type="nucleotide sequence ID" value="XM_039274549.1"/>
</dbReference>
<evidence type="ECO:0000313" key="15">
    <source>
        <dbReference type="RefSeq" id="XP_039130483.1"/>
    </source>
</evidence>
<evidence type="ECO:0000313" key="8">
    <source>
        <dbReference type="Proteomes" id="UP001515500"/>
    </source>
</evidence>
<dbReference type="Gene3D" id="3.10.110.10">
    <property type="entry name" value="Ubiquitin Conjugating Enzyme"/>
    <property type="match status" value="1"/>
</dbReference>
<protein>
    <submittedName>
        <fullName evidence="9 10">Ubiquitin-conjugating enzyme E2-17 kDa-like</fullName>
    </submittedName>
</protein>
<dbReference type="PANTHER" id="PTHR24068">
    <property type="entry name" value="UBIQUITIN-CONJUGATING ENZYME E2"/>
    <property type="match status" value="1"/>
</dbReference>
<dbReference type="InterPro" id="IPR016135">
    <property type="entry name" value="UBQ-conjugating_enzyme/RWD"/>
</dbReference>
<gene>
    <name evidence="9 10 11 12 13 14 15" type="primary">LOC120266894</name>
</gene>
<dbReference type="RefSeq" id="XP_039130478.1">
    <property type="nucleotide sequence ID" value="XM_039274544.1"/>
</dbReference>
<dbReference type="InterPro" id="IPR023313">
    <property type="entry name" value="UBQ-conjugating_AS"/>
</dbReference>
<organism evidence="8 11">
    <name type="scientific">Dioscorea cayennensis subsp. rotundata</name>
    <name type="common">White Guinea yam</name>
    <name type="synonym">Dioscorea rotundata</name>
    <dbReference type="NCBI Taxonomy" id="55577"/>
    <lineage>
        <taxon>Eukaryota</taxon>
        <taxon>Viridiplantae</taxon>
        <taxon>Streptophyta</taxon>
        <taxon>Embryophyta</taxon>
        <taxon>Tracheophyta</taxon>
        <taxon>Spermatophyta</taxon>
        <taxon>Magnoliopsida</taxon>
        <taxon>Liliopsida</taxon>
        <taxon>Dioscoreales</taxon>
        <taxon>Dioscoreaceae</taxon>
        <taxon>Dioscorea</taxon>
    </lineage>
</organism>
<dbReference type="SUPFAM" id="SSF54495">
    <property type="entry name" value="UBC-like"/>
    <property type="match status" value="1"/>
</dbReference>
<evidence type="ECO:0000256" key="2">
    <source>
        <dbReference type="ARBA" id="ARBA00022741"/>
    </source>
</evidence>
<feature type="active site" description="Glycyl thioester intermediate" evidence="5">
    <location>
        <position position="85"/>
    </location>
</feature>